<dbReference type="PANTHER" id="PTHR43441">
    <property type="entry name" value="RIBOSOMAL-PROTEIN-SERINE ACETYLTRANSFERASE"/>
    <property type="match status" value="1"/>
</dbReference>
<dbReference type="SUPFAM" id="SSF55729">
    <property type="entry name" value="Acyl-CoA N-acyltransferases (Nat)"/>
    <property type="match status" value="1"/>
</dbReference>
<accession>A0A859FAS2</accession>
<feature type="domain" description="N-acetyltransferase" evidence="1">
    <location>
        <begin position="10"/>
        <end position="176"/>
    </location>
</feature>
<dbReference type="Gene3D" id="3.40.630.30">
    <property type="match status" value="1"/>
</dbReference>
<dbReference type="GO" id="GO:0005737">
    <property type="term" value="C:cytoplasm"/>
    <property type="evidence" value="ECO:0007669"/>
    <property type="project" value="TreeGrafter"/>
</dbReference>
<name>A0A859FAS2_9BACI</name>
<dbReference type="InterPro" id="IPR000182">
    <property type="entry name" value="GNAT_dom"/>
</dbReference>
<organism evidence="2 3">
    <name type="scientific">Paenalkalicoccus suaedae</name>
    <dbReference type="NCBI Taxonomy" id="2592382"/>
    <lineage>
        <taxon>Bacteria</taxon>
        <taxon>Bacillati</taxon>
        <taxon>Bacillota</taxon>
        <taxon>Bacilli</taxon>
        <taxon>Bacillales</taxon>
        <taxon>Bacillaceae</taxon>
        <taxon>Paenalkalicoccus</taxon>
    </lineage>
</organism>
<keyword evidence="3" id="KW-1185">Reference proteome</keyword>
<protein>
    <submittedName>
        <fullName evidence="2">GNAT family N-acetyltransferase</fullName>
    </submittedName>
</protein>
<gene>
    <name evidence="2" type="ORF">FLK61_27150</name>
</gene>
<evidence type="ECO:0000313" key="3">
    <source>
        <dbReference type="Proteomes" id="UP000318138"/>
    </source>
</evidence>
<dbReference type="GO" id="GO:1990189">
    <property type="term" value="F:protein N-terminal-serine acetyltransferase activity"/>
    <property type="evidence" value="ECO:0007669"/>
    <property type="project" value="TreeGrafter"/>
</dbReference>
<sequence length="191" mass="21511">MFTHQLDEATYLKPLHMNDAEEIFTLIQKSDNLSPWLPFVEFTKEVADTESYIKSALAETAKGNGFQAVIVHNEHVAGLIGFHFINKGNNSTEIGYWLGKDFEGKGIMTKACQAMVDHVFRDLDLYRVVIKAAVENEKSLAIPTRLGFKQDGVLRANEKLTTGYSDSAVFSLLKPEWEQRASLVSQKSRVR</sequence>
<reference evidence="3" key="1">
    <citation type="submission" date="2019-07" db="EMBL/GenBank/DDBJ databases">
        <title>Bacillus alkalisoli sp. nov. isolated from saline soil.</title>
        <authorList>
            <person name="Sun J.-Q."/>
            <person name="Xu L."/>
        </authorList>
    </citation>
    <scope>NUCLEOTIDE SEQUENCE [LARGE SCALE GENOMIC DNA]</scope>
    <source>
        <strain evidence="3">M4U3P1</strain>
    </source>
</reference>
<dbReference type="EMBL" id="CP041372">
    <property type="protein sequence ID" value="QKS70433.1"/>
    <property type="molecule type" value="Genomic_DNA"/>
</dbReference>
<dbReference type="AlphaFoldDB" id="A0A859FAS2"/>
<evidence type="ECO:0000259" key="1">
    <source>
        <dbReference type="PROSITE" id="PS51186"/>
    </source>
</evidence>
<dbReference type="Pfam" id="PF13302">
    <property type="entry name" value="Acetyltransf_3"/>
    <property type="match status" value="1"/>
</dbReference>
<dbReference type="RefSeq" id="WP_176008471.1">
    <property type="nucleotide sequence ID" value="NZ_CP041372.2"/>
</dbReference>
<dbReference type="PANTHER" id="PTHR43441:SF12">
    <property type="entry name" value="RIBOSOMAL N-ACETYLTRANSFERASE YDAF-RELATED"/>
    <property type="match status" value="1"/>
</dbReference>
<dbReference type="GO" id="GO:0008999">
    <property type="term" value="F:protein-N-terminal-alanine acetyltransferase activity"/>
    <property type="evidence" value="ECO:0007669"/>
    <property type="project" value="TreeGrafter"/>
</dbReference>
<keyword evidence="2" id="KW-0808">Transferase</keyword>
<proteinExistence type="predicted"/>
<evidence type="ECO:0000313" key="2">
    <source>
        <dbReference type="EMBL" id="QKS70433.1"/>
    </source>
</evidence>
<dbReference type="Proteomes" id="UP000318138">
    <property type="component" value="Chromosome"/>
</dbReference>
<dbReference type="PROSITE" id="PS51186">
    <property type="entry name" value="GNAT"/>
    <property type="match status" value="1"/>
</dbReference>
<dbReference type="KEGG" id="psua:FLK61_27150"/>
<dbReference type="InterPro" id="IPR051908">
    <property type="entry name" value="Ribosomal_N-acetyltransferase"/>
</dbReference>
<dbReference type="InterPro" id="IPR016181">
    <property type="entry name" value="Acyl_CoA_acyltransferase"/>
</dbReference>